<organism evidence="1 2">
    <name type="scientific">Cylicostephanus goldi</name>
    <name type="common">Nematode worm</name>
    <dbReference type="NCBI Taxonomy" id="71465"/>
    <lineage>
        <taxon>Eukaryota</taxon>
        <taxon>Metazoa</taxon>
        <taxon>Ecdysozoa</taxon>
        <taxon>Nematoda</taxon>
        <taxon>Chromadorea</taxon>
        <taxon>Rhabditida</taxon>
        <taxon>Rhabditina</taxon>
        <taxon>Rhabditomorpha</taxon>
        <taxon>Strongyloidea</taxon>
        <taxon>Strongylidae</taxon>
        <taxon>Cylicostephanus</taxon>
    </lineage>
</organism>
<evidence type="ECO:0000313" key="2">
    <source>
        <dbReference type="Proteomes" id="UP000271889"/>
    </source>
</evidence>
<keyword evidence="2" id="KW-1185">Reference proteome</keyword>
<gene>
    <name evidence="1" type="ORF">CGOC_LOCUS1515</name>
</gene>
<dbReference type="OrthoDB" id="5828232at2759"/>
<dbReference type="AlphaFoldDB" id="A0A3P6QKX8"/>
<sequence length="67" mass="8057">MNTKFLLLYPANTRQLHEKRFQMRDVPDMQWFDSVASKRDAGYWNDCEFSPMSCLLRRRRSAEVISL</sequence>
<reference evidence="1 2" key="1">
    <citation type="submission" date="2018-11" db="EMBL/GenBank/DDBJ databases">
        <authorList>
            <consortium name="Pathogen Informatics"/>
        </authorList>
    </citation>
    <scope>NUCLEOTIDE SEQUENCE [LARGE SCALE GENOMIC DNA]</scope>
</reference>
<dbReference type="Proteomes" id="UP000271889">
    <property type="component" value="Unassembled WGS sequence"/>
</dbReference>
<proteinExistence type="predicted"/>
<accession>A0A3P6QKX8</accession>
<evidence type="ECO:0000313" key="1">
    <source>
        <dbReference type="EMBL" id="VDK49409.1"/>
    </source>
</evidence>
<dbReference type="EMBL" id="UYRV01002872">
    <property type="protein sequence ID" value="VDK49409.1"/>
    <property type="molecule type" value="Genomic_DNA"/>
</dbReference>
<name>A0A3P6QKX8_CYLGO</name>
<protein>
    <submittedName>
        <fullName evidence="1">Uncharacterized protein</fullName>
    </submittedName>
</protein>